<dbReference type="Gene3D" id="3.40.50.410">
    <property type="entry name" value="von Willebrand factor, type A domain"/>
    <property type="match status" value="1"/>
</dbReference>
<reference evidence="2 3" key="1">
    <citation type="submission" date="2018-03" db="EMBL/GenBank/DDBJ databases">
        <title>Phenotypic and genomic properties of Cyclonatronum proteinivorum gen. nov., sp. nov., a haloalkaliphilic bacteroidete from soda lakes possessing Na+-translocating rhodopsin.</title>
        <authorList>
            <person name="Toshchakov S.V."/>
            <person name="Korzhenkov A."/>
            <person name="Samarov N.I."/>
            <person name="Kublanov I.V."/>
            <person name="Muntyan M.S."/>
            <person name="Sorokin D.Y."/>
        </authorList>
    </citation>
    <scope>NUCLEOTIDE SEQUENCE [LARGE SCALE GENOMIC DNA]</scope>
    <source>
        <strain evidence="2 3">Omega</strain>
    </source>
</reference>
<proteinExistence type="predicted"/>
<dbReference type="KEGG" id="cprv:CYPRO_0777"/>
<name>A0A345UHV8_9BACT</name>
<dbReference type="SUPFAM" id="SSF53300">
    <property type="entry name" value="vWA-like"/>
    <property type="match status" value="1"/>
</dbReference>
<evidence type="ECO:0000259" key="1">
    <source>
        <dbReference type="Pfam" id="PF01882"/>
    </source>
</evidence>
<dbReference type="PANTHER" id="PTHR33608">
    <property type="entry name" value="BLL2464 PROTEIN"/>
    <property type="match status" value="1"/>
</dbReference>
<protein>
    <recommendedName>
        <fullName evidence="1">DUF58 domain-containing protein</fullName>
    </recommendedName>
</protein>
<dbReference type="EMBL" id="CP027806">
    <property type="protein sequence ID" value="AXJ00060.1"/>
    <property type="molecule type" value="Genomic_DNA"/>
</dbReference>
<organism evidence="2 3">
    <name type="scientific">Cyclonatronum proteinivorum</name>
    <dbReference type="NCBI Taxonomy" id="1457365"/>
    <lineage>
        <taxon>Bacteria</taxon>
        <taxon>Pseudomonadati</taxon>
        <taxon>Balneolota</taxon>
        <taxon>Balneolia</taxon>
        <taxon>Balneolales</taxon>
        <taxon>Cyclonatronaceae</taxon>
        <taxon>Cyclonatronum</taxon>
    </lineage>
</organism>
<evidence type="ECO:0000313" key="3">
    <source>
        <dbReference type="Proteomes" id="UP000254808"/>
    </source>
</evidence>
<dbReference type="AlphaFoldDB" id="A0A345UHV8"/>
<keyword evidence="3" id="KW-1185">Reference proteome</keyword>
<dbReference type="Pfam" id="PF01882">
    <property type="entry name" value="DUF58"/>
    <property type="match status" value="1"/>
</dbReference>
<accession>A0A345UHV8</accession>
<sequence>MAVFQKIPKYATSGLPNQTDKAQLCEASDTAAGIVQRYVFYSALCSFVATPRLILKPFQTFYFMLTPQLLNQISPFEIRARQIVEGFLTGLHKSPYYGFSVEFAEHRPYNRGDEIRHIDWKVFGKSERYFIKQYEEETNLRCHVVLDVSSSMLFRYHGEWTKLGYGAHLAASLFYMMHKQRDACGLITFDQELGEMLPAKASASHLRFLFSKLEAFTKLAPESGLQRNTASAEVLHEVAERLHRRSLVIVISDLFENIGENEQLLNALKHLRHRKHEVVLFHMLEKRSERELDFPDGRYLFQDLETGDEVDLTPSEIRTAYKNEIEAYTHAFKMACSEAHIDYEEVDTGASFDLALLAYLNKRKRLG</sequence>
<dbReference type="InterPro" id="IPR036465">
    <property type="entry name" value="vWFA_dom_sf"/>
</dbReference>
<gene>
    <name evidence="2" type="ORF">CYPRO_0777</name>
</gene>
<dbReference type="Proteomes" id="UP000254808">
    <property type="component" value="Chromosome"/>
</dbReference>
<dbReference type="InterPro" id="IPR002881">
    <property type="entry name" value="DUF58"/>
</dbReference>
<dbReference type="PANTHER" id="PTHR33608:SF7">
    <property type="entry name" value="DUF58 DOMAIN-CONTAINING PROTEIN"/>
    <property type="match status" value="1"/>
</dbReference>
<evidence type="ECO:0000313" key="2">
    <source>
        <dbReference type="EMBL" id="AXJ00060.1"/>
    </source>
</evidence>
<feature type="domain" description="DUF58" evidence="1">
    <location>
        <begin position="105"/>
        <end position="326"/>
    </location>
</feature>